<dbReference type="Pfam" id="PF03109">
    <property type="entry name" value="ABC1"/>
    <property type="match status" value="1"/>
</dbReference>
<keyword evidence="6" id="KW-0831">Ubiquinone biosynthesis</keyword>
<evidence type="ECO:0000256" key="4">
    <source>
        <dbReference type="ARBA" id="ARBA00022519"/>
    </source>
</evidence>
<accession>A0ABV7L894</accession>
<dbReference type="SUPFAM" id="SSF56112">
    <property type="entry name" value="Protein kinase-like (PK-like)"/>
    <property type="match status" value="1"/>
</dbReference>
<gene>
    <name evidence="15" type="primary">ubiB</name>
    <name evidence="15" type="ORF">ACFOGJ_26670</name>
</gene>
<feature type="domain" description="ABC1 atypical kinase-like" evidence="14">
    <location>
        <begin position="132"/>
        <end position="382"/>
    </location>
</feature>
<evidence type="ECO:0000256" key="5">
    <source>
        <dbReference type="ARBA" id="ARBA00022679"/>
    </source>
</evidence>
<keyword evidence="11 13" id="KW-1133">Transmembrane helix</keyword>
<dbReference type="EMBL" id="JBHRTR010000050">
    <property type="protein sequence ID" value="MFC3230857.1"/>
    <property type="molecule type" value="Genomic_DNA"/>
</dbReference>
<keyword evidence="9" id="KW-0418">Kinase</keyword>
<evidence type="ECO:0000256" key="7">
    <source>
        <dbReference type="ARBA" id="ARBA00022692"/>
    </source>
</evidence>
<evidence type="ECO:0000256" key="13">
    <source>
        <dbReference type="SAM" id="Phobius"/>
    </source>
</evidence>
<comment type="pathway">
    <text evidence="1">Cofactor biosynthesis; ubiquinone biosynthesis [regulation].</text>
</comment>
<dbReference type="InterPro" id="IPR010232">
    <property type="entry name" value="UbiB"/>
</dbReference>
<dbReference type="CDD" id="cd13972">
    <property type="entry name" value="UbiB"/>
    <property type="match status" value="1"/>
</dbReference>
<keyword evidence="12 13" id="KW-0472">Membrane</keyword>
<proteinExistence type="inferred from homology"/>
<dbReference type="InterPro" id="IPR050154">
    <property type="entry name" value="UbiB_kinase"/>
</dbReference>
<evidence type="ECO:0000256" key="3">
    <source>
        <dbReference type="ARBA" id="ARBA00022475"/>
    </source>
</evidence>
<evidence type="ECO:0000256" key="1">
    <source>
        <dbReference type="ARBA" id="ARBA00005020"/>
    </source>
</evidence>
<dbReference type="RefSeq" id="WP_379906318.1">
    <property type="nucleotide sequence ID" value="NZ_JBHRTR010000050.1"/>
</dbReference>
<evidence type="ECO:0000256" key="2">
    <source>
        <dbReference type="ARBA" id="ARBA00009670"/>
    </source>
</evidence>
<dbReference type="PANTHER" id="PTHR10566">
    <property type="entry name" value="CHAPERONE-ACTIVITY OF BC1 COMPLEX CABC1 -RELATED"/>
    <property type="match status" value="1"/>
</dbReference>
<evidence type="ECO:0000256" key="8">
    <source>
        <dbReference type="ARBA" id="ARBA00022741"/>
    </source>
</evidence>
<keyword evidence="8" id="KW-0547">Nucleotide-binding</keyword>
<comment type="caution">
    <text evidence="15">The sequence shown here is derived from an EMBL/GenBank/DDBJ whole genome shotgun (WGS) entry which is preliminary data.</text>
</comment>
<dbReference type="Proteomes" id="UP001595528">
    <property type="component" value="Unassembled WGS sequence"/>
</dbReference>
<evidence type="ECO:0000259" key="14">
    <source>
        <dbReference type="Pfam" id="PF03109"/>
    </source>
</evidence>
<dbReference type="InterPro" id="IPR011009">
    <property type="entry name" value="Kinase-like_dom_sf"/>
</dbReference>
<keyword evidence="3" id="KW-1003">Cell membrane</keyword>
<keyword evidence="10" id="KW-0067">ATP-binding</keyword>
<evidence type="ECO:0000256" key="10">
    <source>
        <dbReference type="ARBA" id="ARBA00022840"/>
    </source>
</evidence>
<feature type="transmembrane region" description="Helical" evidence="13">
    <location>
        <begin position="540"/>
        <end position="560"/>
    </location>
</feature>
<dbReference type="PANTHER" id="PTHR10566:SF113">
    <property type="entry name" value="PROTEIN ACTIVITY OF BC1 COMPLEX KINASE 7, CHLOROPLASTIC"/>
    <property type="match status" value="1"/>
</dbReference>
<evidence type="ECO:0000256" key="6">
    <source>
        <dbReference type="ARBA" id="ARBA00022688"/>
    </source>
</evidence>
<keyword evidence="16" id="KW-1185">Reference proteome</keyword>
<evidence type="ECO:0000256" key="12">
    <source>
        <dbReference type="ARBA" id="ARBA00023136"/>
    </source>
</evidence>
<dbReference type="InterPro" id="IPR045308">
    <property type="entry name" value="UbiB_bact"/>
</dbReference>
<comment type="similarity">
    <text evidence="2">Belongs to the protein kinase superfamily. ADCK protein kinase family.</text>
</comment>
<evidence type="ECO:0000313" key="15">
    <source>
        <dbReference type="EMBL" id="MFC3230857.1"/>
    </source>
</evidence>
<dbReference type="NCBIfam" id="TIGR01982">
    <property type="entry name" value="UbiB"/>
    <property type="match status" value="1"/>
</dbReference>
<organism evidence="15 16">
    <name type="scientific">Marinibaculum pumilum</name>
    <dbReference type="NCBI Taxonomy" id="1766165"/>
    <lineage>
        <taxon>Bacteria</taxon>
        <taxon>Pseudomonadati</taxon>
        <taxon>Pseudomonadota</taxon>
        <taxon>Alphaproteobacteria</taxon>
        <taxon>Rhodospirillales</taxon>
        <taxon>Rhodospirillaceae</taxon>
        <taxon>Marinibaculum</taxon>
    </lineage>
</organism>
<reference evidence="16" key="1">
    <citation type="journal article" date="2019" name="Int. J. Syst. Evol. Microbiol.">
        <title>The Global Catalogue of Microorganisms (GCM) 10K type strain sequencing project: providing services to taxonomists for standard genome sequencing and annotation.</title>
        <authorList>
            <consortium name="The Broad Institute Genomics Platform"/>
            <consortium name="The Broad Institute Genome Sequencing Center for Infectious Disease"/>
            <person name="Wu L."/>
            <person name="Ma J."/>
        </authorList>
    </citation>
    <scope>NUCLEOTIDE SEQUENCE [LARGE SCALE GENOMIC DNA]</scope>
    <source>
        <strain evidence="16">KCTC 42964</strain>
    </source>
</reference>
<keyword evidence="7 13" id="KW-0812">Transmembrane</keyword>
<name>A0ABV7L894_9PROT</name>
<evidence type="ECO:0000256" key="9">
    <source>
        <dbReference type="ARBA" id="ARBA00022777"/>
    </source>
</evidence>
<keyword evidence="4" id="KW-0997">Cell inner membrane</keyword>
<evidence type="ECO:0000313" key="16">
    <source>
        <dbReference type="Proteomes" id="UP001595528"/>
    </source>
</evidence>
<sequence>MSGQPFDPQPFGPSPFAGTVRAARFLPPGGGIAAASALHLGRLFVIMRTLARHDAMFVFDLAPLPRLLRHGLRLAARLLARPRERRKWRGTQPGERLAEAFTALGPCFIKLGQALSVRPDLIGDELARDLGRLRDKLPPFATAEARATVEAALDGSLEALFLEFGETPVAAASIAQVHRAQIADPASGPPRQVAVKILRPGLERAFARDIALLHWLAVLAERTRPVLRRLRPVAVVETFARTVRMETDFRFEAAAASEFGALDRSPVSFRVPEVVWSHCSDRVLTLGWVEGIPVDDLEAIDAAGHDRRRLAQEVIQGFLHQALEIGFFHGDLHQGNLFVAPDGTLTAVDFGIVGRLDWPTRRTLAEILVGFISRDYRRAARAHLEAGYVPAGQSLDEFAMALRSIGEPIRDRTAAGISMGRLLEQMFQITELFGMQTQPQLLLLQKTMVSAEGIARSLDPEMNMWATAQPVVEAWLRSHLGPEARMRETAARLAEALPRLPQTLQALEGLAEQAGAQGLRLHPDTLRRLVEGTPGPGPGWMMAAYAGWTAALALLLLVIFA</sequence>
<protein>
    <submittedName>
        <fullName evidence="15">2-polyprenylphenol 6-hydroxylase</fullName>
    </submittedName>
</protein>
<evidence type="ECO:0000256" key="11">
    <source>
        <dbReference type="ARBA" id="ARBA00022989"/>
    </source>
</evidence>
<keyword evidence="5" id="KW-0808">Transferase</keyword>
<dbReference type="InterPro" id="IPR004147">
    <property type="entry name" value="ABC1_dom"/>
</dbReference>